<reference evidence="2" key="1">
    <citation type="submission" date="2022-10" db="EMBL/GenBank/DDBJ databases">
        <authorList>
            <person name="Byrne P K."/>
        </authorList>
    </citation>
    <scope>NUCLEOTIDE SEQUENCE</scope>
    <source>
        <strain evidence="2">IFO1815</strain>
    </source>
</reference>
<keyword evidence="3" id="KW-1185">Reference proteome</keyword>
<gene>
    <name evidence="2" type="primary">SMKI15G0780</name>
    <name evidence="2" type="ORF">SMKI_15G0780</name>
</gene>
<protein>
    <recommendedName>
        <fullName evidence="1">Autophagy protein Atg19/Atg34 C-terminal domain-containing protein</fullName>
    </recommendedName>
</protein>
<evidence type="ECO:0000313" key="2">
    <source>
        <dbReference type="EMBL" id="CAI4036240.1"/>
    </source>
</evidence>
<feature type="domain" description="Autophagy protein Atg19/Atg34 C-terminal" evidence="1">
    <location>
        <begin position="167"/>
        <end position="410"/>
    </location>
</feature>
<dbReference type="GeneID" id="80921148"/>
<dbReference type="Gene3D" id="2.60.40.2830">
    <property type="match status" value="1"/>
</dbReference>
<dbReference type="Proteomes" id="UP001161438">
    <property type="component" value="Chromosome 15"/>
</dbReference>
<dbReference type="AlphaFoldDB" id="A0AA35ND22"/>
<sequence>MGPMKISVETPLFDFDVIDQFKKSTFSVPNTRVKTISGCIEKFTNENNLYDNQHIFWQPVKKSNVRLLLNTNDFGQLGNFLRQQIKCNIFIGEETLKKYELTISGFYDNFLGGSAPSISNVVKDKDVAVSRKSLSNTSKQLSILEKPTNKAQHQPAQPSEVEEKKYVLLSGNKPELTKFFSNLESNVQLQEVYDGYKAYKKLLNKFNGQKRRMESFLNEDIPAPDGENMKQVALFEKLDEKEKHLVEPNDQSLHVEVGNEDNSLHFILSNNTKSIVPGNCTLEFSSPTSEIFRIRMGPHEIGIKGQKELRYFPSLSTPLSDYTIKVINQDGDTIFVGRCADSSDISLKSPLPSYSTGSFHTLQDPDNIFRADALSSFDELSIVSTPFLDETENSYNSGSTLSRPFTWEEI</sequence>
<dbReference type="CDD" id="cd12213">
    <property type="entry name" value="ABD"/>
    <property type="match status" value="1"/>
</dbReference>
<proteinExistence type="predicted"/>
<organism evidence="2 3">
    <name type="scientific">Saccharomyces mikatae IFO 1815</name>
    <dbReference type="NCBI Taxonomy" id="226126"/>
    <lineage>
        <taxon>Eukaryota</taxon>
        <taxon>Fungi</taxon>
        <taxon>Dikarya</taxon>
        <taxon>Ascomycota</taxon>
        <taxon>Saccharomycotina</taxon>
        <taxon>Saccharomycetes</taxon>
        <taxon>Saccharomycetales</taxon>
        <taxon>Saccharomycetaceae</taxon>
        <taxon>Saccharomyces</taxon>
    </lineage>
</organism>
<evidence type="ECO:0000259" key="1">
    <source>
        <dbReference type="Pfam" id="PF12744"/>
    </source>
</evidence>
<dbReference type="RefSeq" id="XP_056079360.1">
    <property type="nucleotide sequence ID" value="XM_056225553.1"/>
</dbReference>
<accession>A0AA35ND22</accession>
<dbReference type="InterPro" id="IPR024543">
    <property type="entry name" value="Atg19/Atg34_C"/>
</dbReference>
<dbReference type="EMBL" id="OX365771">
    <property type="protein sequence ID" value="CAI4036240.1"/>
    <property type="molecule type" value="Genomic_DNA"/>
</dbReference>
<dbReference type="Pfam" id="PF12744">
    <property type="entry name" value="ATG19"/>
    <property type="match status" value="1"/>
</dbReference>
<evidence type="ECO:0000313" key="3">
    <source>
        <dbReference type="Proteomes" id="UP001161438"/>
    </source>
</evidence>
<name>A0AA35ND22_SACMI</name>